<gene>
    <name evidence="1" type="ORF">FOY91_14905</name>
</gene>
<dbReference type="SUPFAM" id="SSF53756">
    <property type="entry name" value="UDP-Glycosyltransferase/glycogen phosphorylase"/>
    <property type="match status" value="1"/>
</dbReference>
<dbReference type="RefSeq" id="WP_145153653.1">
    <property type="nucleotide sequence ID" value="NZ_VNIM01000067.1"/>
</dbReference>
<accession>A0A558QYT0</accession>
<dbReference type="AlphaFoldDB" id="A0A558QYT0"/>
<name>A0A558QYT0_9SPHN</name>
<dbReference type="Gene3D" id="3.40.50.12580">
    <property type="match status" value="1"/>
</dbReference>
<evidence type="ECO:0008006" key="3">
    <source>
        <dbReference type="Google" id="ProtNLM"/>
    </source>
</evidence>
<dbReference type="InterPro" id="IPR043148">
    <property type="entry name" value="TagF_C"/>
</dbReference>
<reference evidence="1 2" key="1">
    <citation type="submission" date="2019-07" db="EMBL/GenBank/DDBJ databases">
        <title>Sphingomonas solaris sp. nov., isolated from a solar panel from Boston, Massachusetts.</title>
        <authorList>
            <person name="Tanner K."/>
            <person name="Pascual J."/>
            <person name="Mancuso C."/>
            <person name="Pereto J."/>
            <person name="Khalil A."/>
            <person name="Vilanova C."/>
        </authorList>
    </citation>
    <scope>NUCLEOTIDE SEQUENCE [LARGE SCALE GENOMIC DNA]</scope>
    <source>
        <strain evidence="1 2">R4DWN</strain>
    </source>
</reference>
<dbReference type="Proteomes" id="UP000318681">
    <property type="component" value="Unassembled WGS sequence"/>
</dbReference>
<proteinExistence type="predicted"/>
<keyword evidence="2" id="KW-1185">Reference proteome</keyword>
<dbReference type="EMBL" id="VNIM01000067">
    <property type="protein sequence ID" value="TVV72311.1"/>
    <property type="molecule type" value="Genomic_DNA"/>
</dbReference>
<protein>
    <recommendedName>
        <fullName evidence="3">Glycosyl transferase</fullName>
    </recommendedName>
</protein>
<dbReference type="OrthoDB" id="8437129at2"/>
<organism evidence="1 2">
    <name type="scientific">Alterirhizorhabdus solaris</name>
    <dbReference type="NCBI Taxonomy" id="2529389"/>
    <lineage>
        <taxon>Bacteria</taxon>
        <taxon>Pseudomonadati</taxon>
        <taxon>Pseudomonadota</taxon>
        <taxon>Alphaproteobacteria</taxon>
        <taxon>Sphingomonadales</taxon>
        <taxon>Rhizorhabdaceae</taxon>
        <taxon>Alterirhizorhabdus</taxon>
    </lineage>
</organism>
<evidence type="ECO:0000313" key="2">
    <source>
        <dbReference type="Proteomes" id="UP000318681"/>
    </source>
</evidence>
<sequence length="377" mass="40886">MSRTIEADVAFLFIGGAHQVFHLAPVAAALSREQPDLVVTCICADEETEAALVQVRAAMATERLRIAQVTPPPLTMLAARLFGRRAAGKGPLLAKLALRLRHARAIVVPERTSAALRWLGWRRLLIHFRHGAGDRAPKSEKRLKAFDLIVVPGEKDVARAIEVQRVAPERVRSCGYVKLDYIAQTAADRPARLFGDDRPVVLYNPHFDAAISSLGQAQAVLAAFAAQDRYNLVFAPHVRASEDMDEAEIAAWQALAVPGRIIVDLRSPRLIDMTYLRAADIYLGDMSSQLYEFIARPRPVAFLNTHGVAWQNDPRHAGWHLGAVTDDPADVVAAVDRAVATHPSRIAAQAAAVARSFGDPAGASLRGARIVADAIAA</sequence>
<comment type="caution">
    <text evidence="1">The sequence shown here is derived from an EMBL/GenBank/DDBJ whole genome shotgun (WGS) entry which is preliminary data.</text>
</comment>
<evidence type="ECO:0000313" key="1">
    <source>
        <dbReference type="EMBL" id="TVV72311.1"/>
    </source>
</evidence>